<evidence type="ECO:0000313" key="1">
    <source>
        <dbReference type="EMBL" id="KAK7462088.1"/>
    </source>
</evidence>
<name>A0ABD0J5M1_9CAEN</name>
<organism evidence="1 2">
    <name type="scientific">Batillaria attramentaria</name>
    <dbReference type="NCBI Taxonomy" id="370345"/>
    <lineage>
        <taxon>Eukaryota</taxon>
        <taxon>Metazoa</taxon>
        <taxon>Spiralia</taxon>
        <taxon>Lophotrochozoa</taxon>
        <taxon>Mollusca</taxon>
        <taxon>Gastropoda</taxon>
        <taxon>Caenogastropoda</taxon>
        <taxon>Sorbeoconcha</taxon>
        <taxon>Cerithioidea</taxon>
        <taxon>Batillariidae</taxon>
        <taxon>Batillaria</taxon>
    </lineage>
</organism>
<comment type="caution">
    <text evidence="1">The sequence shown here is derived from an EMBL/GenBank/DDBJ whole genome shotgun (WGS) entry which is preliminary data.</text>
</comment>
<gene>
    <name evidence="1" type="ORF">BaRGS_00038498</name>
</gene>
<dbReference type="AlphaFoldDB" id="A0ABD0J5M1"/>
<accession>A0ABD0J5M1</accession>
<reference evidence="1 2" key="1">
    <citation type="journal article" date="2023" name="Sci. Data">
        <title>Genome assembly of the Korean intertidal mud-creeper Batillaria attramentaria.</title>
        <authorList>
            <person name="Patra A.K."/>
            <person name="Ho P.T."/>
            <person name="Jun S."/>
            <person name="Lee S.J."/>
            <person name="Kim Y."/>
            <person name="Won Y.J."/>
        </authorList>
    </citation>
    <scope>NUCLEOTIDE SEQUENCE [LARGE SCALE GENOMIC DNA]</scope>
    <source>
        <strain evidence="1">Wonlab-2016</strain>
    </source>
</reference>
<protein>
    <submittedName>
        <fullName evidence="1">Uncharacterized protein</fullName>
    </submittedName>
</protein>
<dbReference type="EMBL" id="JACVVK020000624">
    <property type="protein sequence ID" value="KAK7462088.1"/>
    <property type="molecule type" value="Genomic_DNA"/>
</dbReference>
<proteinExistence type="predicted"/>
<dbReference type="Proteomes" id="UP001519460">
    <property type="component" value="Unassembled WGS sequence"/>
</dbReference>
<keyword evidence="2" id="KW-1185">Reference proteome</keyword>
<sequence length="258" mass="29603">MTFELEGKPKTRRFRLHDALRRTGSLLGDDDSCREWISESRCNFADRPVTLPRQRSQLLVTQLDRSRRNNPHPRHTTLFRARHGQREVCEVQTLLPDLTTPVSTEKSAYNIEFPNRSSLMDRVLIKHKPVIASGILPSFQVSPYRDVREELLLPAQVSEKFPSTKDTKKYIPRRRRTDDANNQHYGDVPYGKEGTYISPLSYSRHFVTTEGRPLATKRHVSAPSDSLPVSGFDGGAAKTDDNTLHQRMLPYLKVPRII</sequence>
<evidence type="ECO:0000313" key="2">
    <source>
        <dbReference type="Proteomes" id="UP001519460"/>
    </source>
</evidence>